<comment type="subcellular location">
    <subcellularLocation>
        <location evidence="1">Cell envelope</location>
    </subcellularLocation>
</comment>
<dbReference type="STRING" id="1434701.SAMN05443634_11619"/>
<dbReference type="Proteomes" id="UP000650994">
    <property type="component" value="Unassembled WGS sequence"/>
</dbReference>
<reference evidence="6" key="5">
    <citation type="submission" date="2024-05" db="EMBL/GenBank/DDBJ databases">
        <authorList>
            <person name="Sun Q."/>
            <person name="Zhou Y."/>
        </authorList>
    </citation>
    <scope>NUCLEOTIDE SEQUENCE</scope>
    <source>
        <strain evidence="6">CGMCC 1.12707</strain>
    </source>
</reference>
<feature type="domain" description="Thioredoxin" evidence="5">
    <location>
        <begin position="231"/>
        <end position="368"/>
    </location>
</feature>
<dbReference type="EMBL" id="BMFL01000027">
    <property type="protein sequence ID" value="GGF10648.1"/>
    <property type="molecule type" value="Genomic_DNA"/>
</dbReference>
<evidence type="ECO:0000313" key="7">
    <source>
        <dbReference type="EMBL" id="SHL72359.1"/>
    </source>
</evidence>
<organism evidence="7 8">
    <name type="scientific">Chishuiella changwenlii</name>
    <dbReference type="NCBI Taxonomy" id="1434701"/>
    <lineage>
        <taxon>Bacteria</taxon>
        <taxon>Pseudomonadati</taxon>
        <taxon>Bacteroidota</taxon>
        <taxon>Flavobacteriia</taxon>
        <taxon>Flavobacteriales</taxon>
        <taxon>Weeksellaceae</taxon>
        <taxon>Chishuiella</taxon>
    </lineage>
</organism>
<evidence type="ECO:0000259" key="5">
    <source>
        <dbReference type="PROSITE" id="PS51352"/>
    </source>
</evidence>
<evidence type="ECO:0000256" key="1">
    <source>
        <dbReference type="ARBA" id="ARBA00004196"/>
    </source>
</evidence>
<keyword evidence="2" id="KW-0201">Cytochrome c-type biogenesis</keyword>
<dbReference type="CDD" id="cd02966">
    <property type="entry name" value="TlpA_like_family"/>
    <property type="match status" value="1"/>
</dbReference>
<dbReference type="Gene3D" id="3.40.30.10">
    <property type="entry name" value="Glutaredoxin"/>
    <property type="match status" value="1"/>
</dbReference>
<accession>A0A1M7CZI7</accession>
<name>A0A1M7CZI7_9FLAO</name>
<evidence type="ECO:0000256" key="3">
    <source>
        <dbReference type="ARBA" id="ARBA00023157"/>
    </source>
</evidence>
<dbReference type="EMBL" id="FRBH01000016">
    <property type="protein sequence ID" value="SHL72359.1"/>
    <property type="molecule type" value="Genomic_DNA"/>
</dbReference>
<dbReference type="PANTHER" id="PTHR42852">
    <property type="entry name" value="THIOL:DISULFIDE INTERCHANGE PROTEIN DSBE"/>
    <property type="match status" value="1"/>
</dbReference>
<dbReference type="AlphaFoldDB" id="A0A1M7CZI7"/>
<keyword evidence="9" id="KW-1185">Reference proteome</keyword>
<reference evidence="6" key="1">
    <citation type="journal article" date="2014" name="Int. J. Syst. Evol. Microbiol.">
        <title>Complete genome of a new Firmicutes species belonging to the dominant human colonic microbiota ('Ruminococcus bicirculans') reveals two chromosomes and a selective capacity to utilize plant glucans.</title>
        <authorList>
            <consortium name="NISC Comparative Sequencing Program"/>
            <person name="Wegmann U."/>
            <person name="Louis P."/>
            <person name="Goesmann A."/>
            <person name="Henrissat B."/>
            <person name="Duncan S.H."/>
            <person name="Flint H.J."/>
        </authorList>
    </citation>
    <scope>NUCLEOTIDE SEQUENCE</scope>
    <source>
        <strain evidence="6">CGMCC 1.12707</strain>
    </source>
</reference>
<dbReference type="GO" id="GO:0030313">
    <property type="term" value="C:cell envelope"/>
    <property type="evidence" value="ECO:0007669"/>
    <property type="project" value="UniProtKB-SubCell"/>
</dbReference>
<dbReference type="PROSITE" id="PS51352">
    <property type="entry name" value="THIOREDOXIN_2"/>
    <property type="match status" value="1"/>
</dbReference>
<reference evidence="9" key="4">
    <citation type="journal article" date="2019" name="Int. J. Syst. Evol. Microbiol.">
        <title>The Global Catalogue of Microorganisms (GCM) 10K type strain sequencing project: providing services to taxonomists for standard genome sequencing and annotation.</title>
        <authorList>
            <consortium name="The Broad Institute Genomics Platform"/>
            <consortium name="The Broad Institute Genome Sequencing Center for Infectious Disease"/>
            <person name="Wu L."/>
            <person name="Ma J."/>
        </authorList>
    </citation>
    <scope>NUCLEOTIDE SEQUENCE [LARGE SCALE GENOMIC DNA]</scope>
    <source>
        <strain evidence="9">CGMCC 1.12707</strain>
    </source>
</reference>
<dbReference type="Pfam" id="PF13905">
    <property type="entry name" value="Thioredoxin_8"/>
    <property type="match status" value="1"/>
</dbReference>
<dbReference type="SUPFAM" id="SSF52833">
    <property type="entry name" value="Thioredoxin-like"/>
    <property type="match status" value="1"/>
</dbReference>
<dbReference type="RefSeq" id="WP_072934061.1">
    <property type="nucleotide sequence ID" value="NZ_BMFL01000027.1"/>
</dbReference>
<dbReference type="InterPro" id="IPR036249">
    <property type="entry name" value="Thioredoxin-like_sf"/>
</dbReference>
<dbReference type="InterPro" id="IPR012336">
    <property type="entry name" value="Thioredoxin-like_fold"/>
</dbReference>
<dbReference type="PANTHER" id="PTHR42852:SF6">
    <property type="entry name" value="THIOL:DISULFIDE INTERCHANGE PROTEIN DSBE"/>
    <property type="match status" value="1"/>
</dbReference>
<dbReference type="OrthoDB" id="710833at2"/>
<dbReference type="InterPro" id="IPR050553">
    <property type="entry name" value="Thioredoxin_ResA/DsbE_sf"/>
</dbReference>
<evidence type="ECO:0000256" key="4">
    <source>
        <dbReference type="ARBA" id="ARBA00023284"/>
    </source>
</evidence>
<evidence type="ECO:0000313" key="8">
    <source>
        <dbReference type="Proteomes" id="UP000184120"/>
    </source>
</evidence>
<evidence type="ECO:0000256" key="2">
    <source>
        <dbReference type="ARBA" id="ARBA00022748"/>
    </source>
</evidence>
<sequence length="368" mass="44057">MKITLLLSSLFTCLILNAQKIDLQLKINNLNKESILILNPVFQKDYYENAVEDSLQNSVNKNHIKLEKTNFYYPYIFKYQAEKNLSFLSKTFYLKDRDLNLNLTKLNSDIDSDIDERKEYNTFFKDFLKEEMKYNNFHGEMFLKYKLNFPKEVNDSINSWHKRNWQQEMNLLNQYISKNPKSVIAFWRIVQKYEIHKTYNYDNLLEKFDPFIKASYPYQVLKNKIIKFKTYANGNTFPEINNLKDINNDPYRIDYSENKYTLIDFWYHACKPCLITFPGLKNVHKEFNSKGFEIIGISVDAKKYIPQWKNVIKKHELPWINILDENGNFAKNNQINDYPTNFLIDKNGTIIKRDISTEELKIFLAENL</sequence>
<evidence type="ECO:0000313" key="6">
    <source>
        <dbReference type="EMBL" id="GGF10648.1"/>
    </source>
</evidence>
<keyword evidence="4" id="KW-0676">Redox-active center</keyword>
<gene>
    <name evidence="6" type="ORF">GCM10010984_29710</name>
    <name evidence="7" type="ORF">SAMN05443634_11619</name>
</gene>
<evidence type="ECO:0000313" key="9">
    <source>
        <dbReference type="Proteomes" id="UP000650994"/>
    </source>
</evidence>
<dbReference type="Proteomes" id="UP000184120">
    <property type="component" value="Unassembled WGS sequence"/>
</dbReference>
<dbReference type="GO" id="GO:0017004">
    <property type="term" value="P:cytochrome complex assembly"/>
    <property type="evidence" value="ECO:0007669"/>
    <property type="project" value="UniProtKB-KW"/>
</dbReference>
<proteinExistence type="predicted"/>
<reference evidence="8" key="3">
    <citation type="submission" date="2016-11" db="EMBL/GenBank/DDBJ databases">
        <authorList>
            <person name="Varghese N."/>
            <person name="Submissions S."/>
        </authorList>
    </citation>
    <scope>NUCLEOTIDE SEQUENCE [LARGE SCALE GENOMIC DNA]</scope>
    <source>
        <strain evidence="8">DSM 27989</strain>
    </source>
</reference>
<reference evidence="7" key="2">
    <citation type="submission" date="2016-11" db="EMBL/GenBank/DDBJ databases">
        <authorList>
            <person name="Jaros S."/>
            <person name="Januszkiewicz K."/>
            <person name="Wedrychowicz H."/>
        </authorList>
    </citation>
    <scope>NUCLEOTIDE SEQUENCE [LARGE SCALE GENOMIC DNA]</scope>
    <source>
        <strain evidence="7">DSM 27989</strain>
    </source>
</reference>
<protein>
    <submittedName>
        <fullName evidence="7">AhpC/TSA family protein</fullName>
    </submittedName>
</protein>
<keyword evidence="3" id="KW-1015">Disulfide bond</keyword>
<dbReference type="InterPro" id="IPR013766">
    <property type="entry name" value="Thioredoxin_domain"/>
</dbReference>